<evidence type="ECO:0000256" key="4">
    <source>
        <dbReference type="ARBA" id="ARBA00022692"/>
    </source>
</evidence>
<evidence type="ECO:0000256" key="2">
    <source>
        <dbReference type="ARBA" id="ARBA00022448"/>
    </source>
</evidence>
<dbReference type="Gene3D" id="2.60.40.1120">
    <property type="entry name" value="Carboxypeptidase-like, regulatory domain"/>
    <property type="match status" value="1"/>
</dbReference>
<reference evidence="13 14" key="1">
    <citation type="submission" date="2018-04" db="EMBL/GenBank/DDBJ databases">
        <title>Chitinophaga fuyangensis sp. nov., isolated from soil in a chemical factory.</title>
        <authorList>
            <person name="Chen K."/>
        </authorList>
    </citation>
    <scope>NUCLEOTIDE SEQUENCE [LARGE SCALE GENOMIC DNA]</scope>
    <source>
        <strain evidence="13 14">LY-1</strain>
    </source>
</reference>
<dbReference type="InterPro" id="IPR023997">
    <property type="entry name" value="TonB-dep_OMP_SusC/RagA_CS"/>
</dbReference>
<organism evidence="13 14">
    <name type="scientific">Chitinophaga parva</name>
    <dbReference type="NCBI Taxonomy" id="2169414"/>
    <lineage>
        <taxon>Bacteria</taxon>
        <taxon>Pseudomonadati</taxon>
        <taxon>Bacteroidota</taxon>
        <taxon>Chitinophagia</taxon>
        <taxon>Chitinophagales</taxon>
        <taxon>Chitinophagaceae</taxon>
        <taxon>Chitinophaga</taxon>
    </lineage>
</organism>
<feature type="domain" description="TonB-dependent receptor plug" evidence="12">
    <location>
        <begin position="222"/>
        <end position="327"/>
    </location>
</feature>
<gene>
    <name evidence="13" type="ORF">DCC81_15545</name>
</gene>
<dbReference type="NCBIfam" id="TIGR04056">
    <property type="entry name" value="OMP_RagA_SusC"/>
    <property type="match status" value="1"/>
</dbReference>
<dbReference type="Pfam" id="PF00593">
    <property type="entry name" value="TonB_dep_Rec_b-barrel"/>
    <property type="match status" value="1"/>
</dbReference>
<dbReference type="Proteomes" id="UP000244450">
    <property type="component" value="Unassembled WGS sequence"/>
</dbReference>
<evidence type="ECO:0000313" key="14">
    <source>
        <dbReference type="Proteomes" id="UP000244450"/>
    </source>
</evidence>
<evidence type="ECO:0000313" key="13">
    <source>
        <dbReference type="EMBL" id="PUZ25682.1"/>
    </source>
</evidence>
<dbReference type="InterPro" id="IPR000531">
    <property type="entry name" value="Beta-barrel_TonB"/>
</dbReference>
<comment type="similarity">
    <text evidence="8 9">Belongs to the TonB-dependent receptor family.</text>
</comment>
<name>A0A2T7BHC9_9BACT</name>
<sequence length="1175" mass="129558">MKKGVHVMLMLPLALLLPTSSLLARQVGASADQPAVAAGVEMPATAGQPSEVTLKFAFQEIEDKFSVSIAYKSELVKSRKLQFSVDNFRSAEEALEKALTGFPLHFEKVREHFYMVTEKEQPSAGAAMVQDPVHGTVRDEKGNALTGVTVKVKGSNVGTVTDINGNFKLQTPGATGEQLEITYLGFETQTINIRGQLEFNIVLKETSSSLNEVVVTGYTAQKKKDLTGAVAVVKMDALTRQPTGDVTAQLQGQAAGVTVIGDGQPGAAPQVRVRGVNTFNNNNPLYVVDGVPTDNIRDLNPADIASMQVMKDAGSASIYGSRASNGVIIVTTKRGSGKIKVTYDGYYGVQHPKGGNVLHTLNTQETADLRWIAMQDPGNDIYGYGDKPVIPDYIAPKGAKEGDPSVNPDLYYVDPNYTSLDEYNNFYRITKANKTGTDWYHAVFKNAPMTSHNINVSGSTDKANYLFSLNYFNQQGTLDYTYYKRYTLRSNTSFNITDHVRVGENLAFSLVDNPQVGNYSPDGVLAMVMREQPIIPIYDIKGNFAGSYGGGDLGDAENPVANQYRTRNNRSLTNRLFGNIWGEVDLLKHFTFRTSFGGEVGSDWGHSFSYPTYENKEYFSVNQYSQYADNNHEWTWTNTLTYHQVLGKDHDLKVIAGTEANDARSISIGGSTTDYFSFDPPYPTLSTGAGQHNNSSDSYVRSLFSLIGRVDYAFKDKYLLGFTIRRDGSSVFVDNKWGNFPAASAAWRISEEKFMKGIGWLNDLKIRGSYGVMGNQTNPSPTNGYTTFAGVRTSSYYDLTGSNNSILEGFQPYQTGAPQAKWEQDINGNIGFDATVLNNHLEISADYYKKDIKDLLFAPTPPGIAGTAISPFINIGTMTNRGVDLAVTGHAGITHDLKLDATLSFTAYKNTVKKVADNATYFDVFQGRLGNIIRNQVGGPTSAFFGYKIDGFFNSQADIDNADKLAQEKNGPDAVYETDEGIGRFKYKDMNGDGIITPDDRTILGSPHPDFSYGLNIGLTYKGFDFNMTLYGTQGNDIWNNVRWWRDFFGNFNTAKSYTALYDSWTEQNHNARAPKQEEQTYFSTGQVANSYFVENGSYLRCKNMQLGYTLPANVFSKWGVSRLHVYVQAANLFTITKYSGLDPELNGNAATNFGVDEMGYPNQRQYLVGLNVGF</sequence>
<dbReference type="RefSeq" id="WP_108687521.1">
    <property type="nucleotide sequence ID" value="NZ_QCYK01000002.1"/>
</dbReference>
<accession>A0A2T7BHC9</accession>
<evidence type="ECO:0000256" key="7">
    <source>
        <dbReference type="ARBA" id="ARBA00023237"/>
    </source>
</evidence>
<dbReference type="InterPro" id="IPR036942">
    <property type="entry name" value="Beta-barrel_TonB_sf"/>
</dbReference>
<keyword evidence="5 9" id="KW-0798">TonB box</keyword>
<dbReference type="Gene3D" id="2.40.170.20">
    <property type="entry name" value="TonB-dependent receptor, beta-barrel domain"/>
    <property type="match status" value="1"/>
</dbReference>
<dbReference type="AlphaFoldDB" id="A0A2T7BHC9"/>
<dbReference type="Pfam" id="PF07715">
    <property type="entry name" value="Plug"/>
    <property type="match status" value="1"/>
</dbReference>
<evidence type="ECO:0000259" key="12">
    <source>
        <dbReference type="Pfam" id="PF07715"/>
    </source>
</evidence>
<evidence type="ECO:0000256" key="5">
    <source>
        <dbReference type="ARBA" id="ARBA00023077"/>
    </source>
</evidence>
<dbReference type="Gene3D" id="2.170.130.10">
    <property type="entry name" value="TonB-dependent receptor, plug domain"/>
    <property type="match status" value="1"/>
</dbReference>
<dbReference type="InterPro" id="IPR023996">
    <property type="entry name" value="TonB-dep_OMP_SusC/RagA"/>
</dbReference>
<dbReference type="PROSITE" id="PS52016">
    <property type="entry name" value="TONB_DEPENDENT_REC_3"/>
    <property type="match status" value="1"/>
</dbReference>
<comment type="caution">
    <text evidence="13">The sequence shown here is derived from an EMBL/GenBank/DDBJ whole genome shotgun (WGS) entry which is preliminary data.</text>
</comment>
<evidence type="ECO:0000259" key="11">
    <source>
        <dbReference type="Pfam" id="PF00593"/>
    </source>
</evidence>
<evidence type="ECO:0000256" key="8">
    <source>
        <dbReference type="PROSITE-ProRule" id="PRU01360"/>
    </source>
</evidence>
<dbReference type="OrthoDB" id="9768177at2"/>
<evidence type="ECO:0000256" key="9">
    <source>
        <dbReference type="RuleBase" id="RU003357"/>
    </source>
</evidence>
<keyword evidence="4 8" id="KW-0812">Transmembrane</keyword>
<keyword evidence="3 8" id="KW-1134">Transmembrane beta strand</keyword>
<protein>
    <submittedName>
        <fullName evidence="13">SusC/RagA family TonB-linked outer membrane protein</fullName>
    </submittedName>
</protein>
<dbReference type="NCBIfam" id="TIGR04057">
    <property type="entry name" value="SusC_RagA_signa"/>
    <property type="match status" value="1"/>
</dbReference>
<keyword evidence="7 8" id="KW-0998">Cell outer membrane</keyword>
<evidence type="ECO:0000256" key="6">
    <source>
        <dbReference type="ARBA" id="ARBA00023136"/>
    </source>
</evidence>
<dbReference type="Pfam" id="PF13715">
    <property type="entry name" value="CarbopepD_reg_2"/>
    <property type="match status" value="1"/>
</dbReference>
<feature type="chain" id="PRO_5015487467" evidence="10">
    <location>
        <begin position="25"/>
        <end position="1175"/>
    </location>
</feature>
<comment type="subcellular location">
    <subcellularLocation>
        <location evidence="1 8">Cell outer membrane</location>
        <topology evidence="1 8">Multi-pass membrane protein</topology>
    </subcellularLocation>
</comment>
<keyword evidence="14" id="KW-1185">Reference proteome</keyword>
<keyword evidence="10" id="KW-0732">Signal</keyword>
<evidence type="ECO:0000256" key="10">
    <source>
        <dbReference type="SAM" id="SignalP"/>
    </source>
</evidence>
<dbReference type="InterPro" id="IPR037066">
    <property type="entry name" value="Plug_dom_sf"/>
</dbReference>
<dbReference type="SUPFAM" id="SSF49464">
    <property type="entry name" value="Carboxypeptidase regulatory domain-like"/>
    <property type="match status" value="1"/>
</dbReference>
<feature type="domain" description="TonB-dependent receptor-like beta-barrel" evidence="11">
    <location>
        <begin position="543"/>
        <end position="938"/>
    </location>
</feature>
<evidence type="ECO:0000256" key="3">
    <source>
        <dbReference type="ARBA" id="ARBA00022452"/>
    </source>
</evidence>
<evidence type="ECO:0000256" key="1">
    <source>
        <dbReference type="ARBA" id="ARBA00004571"/>
    </source>
</evidence>
<feature type="signal peptide" evidence="10">
    <location>
        <begin position="1"/>
        <end position="24"/>
    </location>
</feature>
<dbReference type="EMBL" id="QCYK01000002">
    <property type="protein sequence ID" value="PUZ25682.1"/>
    <property type="molecule type" value="Genomic_DNA"/>
</dbReference>
<dbReference type="InterPro" id="IPR008969">
    <property type="entry name" value="CarboxyPept-like_regulatory"/>
</dbReference>
<dbReference type="GO" id="GO:0009279">
    <property type="term" value="C:cell outer membrane"/>
    <property type="evidence" value="ECO:0007669"/>
    <property type="project" value="UniProtKB-SubCell"/>
</dbReference>
<keyword evidence="6 8" id="KW-0472">Membrane</keyword>
<keyword evidence="2 8" id="KW-0813">Transport</keyword>
<dbReference type="InterPro" id="IPR012910">
    <property type="entry name" value="Plug_dom"/>
</dbReference>
<dbReference type="SUPFAM" id="SSF56935">
    <property type="entry name" value="Porins"/>
    <property type="match status" value="1"/>
</dbReference>
<proteinExistence type="inferred from homology"/>
<dbReference type="InterPro" id="IPR039426">
    <property type="entry name" value="TonB-dep_rcpt-like"/>
</dbReference>